<gene>
    <name evidence="2" type="ORF">NB063_10635</name>
</gene>
<name>A0ABT0U3B1_9BACT</name>
<dbReference type="PANTHER" id="PTHR33627:SF1">
    <property type="entry name" value="TRANSPOSASE"/>
    <property type="match status" value="1"/>
</dbReference>
<dbReference type="SUPFAM" id="SSF53098">
    <property type="entry name" value="Ribonuclease H-like"/>
    <property type="match status" value="1"/>
</dbReference>
<dbReference type="InterPro" id="IPR038721">
    <property type="entry name" value="IS701-like_DDE_dom"/>
</dbReference>
<evidence type="ECO:0000313" key="2">
    <source>
        <dbReference type="EMBL" id="MCM2371065.1"/>
    </source>
</evidence>
<dbReference type="Pfam" id="PF13546">
    <property type="entry name" value="DDE_5"/>
    <property type="match status" value="1"/>
</dbReference>
<feature type="domain" description="Transposase IS701-like DDE" evidence="1">
    <location>
        <begin position="20"/>
        <end position="148"/>
    </location>
</feature>
<dbReference type="EMBL" id="JAMQBK010000029">
    <property type="protein sequence ID" value="MCM2371065.1"/>
    <property type="molecule type" value="Genomic_DNA"/>
</dbReference>
<dbReference type="InterPro" id="IPR012337">
    <property type="entry name" value="RNaseH-like_sf"/>
</dbReference>
<dbReference type="PANTHER" id="PTHR33627">
    <property type="entry name" value="TRANSPOSASE"/>
    <property type="match status" value="1"/>
</dbReference>
<evidence type="ECO:0000259" key="1">
    <source>
        <dbReference type="Pfam" id="PF13546"/>
    </source>
</evidence>
<dbReference type="Proteomes" id="UP001202961">
    <property type="component" value="Unassembled WGS sequence"/>
</dbReference>
<sequence>MPDRCPNVLARRLGQRHAAPKKTHVPDDIQFLTKPQIALVLIDQAMADGITVKAWTFDELYGRDGKFLDGLDERKQAFVGEVPPNFYAWARKPIVLRKPGRNTKGRQKKYPRLAVRDAKASQVQNLAKYSPGLASQRPQHYRTRDSQKGPEIWEVRWHVVYRKTQDGRMVSSQCTLIVAKNVRTGEVKYFISNQVPGRDGWTVRELLRVAFGRWKVEACFREAKEELGLDHFECRGWECVHRHMIVTIVSQLFCARVRHRLCRSEVVTDAERLTLEQVRRATDVVIRCLCLPKRLRDEQYEAERLRISYHQRRNAIASRYHRKKRIADYHDLGIDPDQIKSVEPKSP</sequence>
<keyword evidence="3" id="KW-1185">Reference proteome</keyword>
<dbReference type="InterPro" id="IPR039365">
    <property type="entry name" value="IS701-like"/>
</dbReference>
<reference evidence="2 3" key="1">
    <citation type="journal article" date="2022" name="Syst. Appl. Microbiol.">
        <title>Rhodopirellula aestuarii sp. nov., a novel member of the genus Rhodopirellula isolated from brackish sediments collected in the Tagus River estuary, Portugal.</title>
        <authorList>
            <person name="Vitorino I.R."/>
            <person name="Klimek D."/>
            <person name="Calusinska M."/>
            <person name="Lobo-da-Cunha A."/>
            <person name="Vasconcelos V."/>
            <person name="Lage O.M."/>
        </authorList>
    </citation>
    <scope>NUCLEOTIDE SEQUENCE [LARGE SCALE GENOMIC DNA]</scope>
    <source>
        <strain evidence="2 3">ICT_H3.1</strain>
    </source>
</reference>
<organism evidence="2 3">
    <name type="scientific">Aporhodopirellula aestuarii</name>
    <dbReference type="NCBI Taxonomy" id="2950107"/>
    <lineage>
        <taxon>Bacteria</taxon>
        <taxon>Pseudomonadati</taxon>
        <taxon>Planctomycetota</taxon>
        <taxon>Planctomycetia</taxon>
        <taxon>Pirellulales</taxon>
        <taxon>Pirellulaceae</taxon>
        <taxon>Aporhodopirellula</taxon>
    </lineage>
</organism>
<protein>
    <submittedName>
        <fullName evidence="2">Transposase</fullName>
    </submittedName>
</protein>
<evidence type="ECO:0000313" key="3">
    <source>
        <dbReference type="Proteomes" id="UP001202961"/>
    </source>
</evidence>
<proteinExistence type="predicted"/>
<comment type="caution">
    <text evidence="2">The sequence shown here is derived from an EMBL/GenBank/DDBJ whole genome shotgun (WGS) entry which is preliminary data.</text>
</comment>
<accession>A0ABT0U3B1</accession>